<feature type="non-terminal residue" evidence="1">
    <location>
        <position position="143"/>
    </location>
</feature>
<protein>
    <submittedName>
        <fullName evidence="1">Uncharacterized protein</fullName>
    </submittedName>
</protein>
<evidence type="ECO:0000313" key="1">
    <source>
        <dbReference type="EMBL" id="SVB44765.1"/>
    </source>
</evidence>
<dbReference type="EMBL" id="UINC01042310">
    <property type="protein sequence ID" value="SVB44765.1"/>
    <property type="molecule type" value="Genomic_DNA"/>
</dbReference>
<organism evidence="1">
    <name type="scientific">marine metagenome</name>
    <dbReference type="NCBI Taxonomy" id="408172"/>
    <lineage>
        <taxon>unclassified sequences</taxon>
        <taxon>metagenomes</taxon>
        <taxon>ecological metagenomes</taxon>
    </lineage>
</organism>
<gene>
    <name evidence="1" type="ORF">METZ01_LOCUS197619</name>
</gene>
<accession>A0A382E2R8</accession>
<proteinExistence type="predicted"/>
<reference evidence="1" key="1">
    <citation type="submission" date="2018-05" db="EMBL/GenBank/DDBJ databases">
        <authorList>
            <person name="Lanie J.A."/>
            <person name="Ng W.-L."/>
            <person name="Kazmierczak K.M."/>
            <person name="Andrzejewski T.M."/>
            <person name="Davidsen T.M."/>
            <person name="Wayne K.J."/>
            <person name="Tettelin H."/>
            <person name="Glass J.I."/>
            <person name="Rusch D."/>
            <person name="Podicherti R."/>
            <person name="Tsui H.-C.T."/>
            <person name="Winkler M.E."/>
        </authorList>
    </citation>
    <scope>NUCLEOTIDE SEQUENCE</scope>
</reference>
<sequence length="143" mass="16001">VNGVFLLQSMCRCRLAQRQHAVNVRLQFALGQPAVDILTALALFLGRVIEHGKTVQGAVLHIKRPHRQHRACLTSGHHHHPPAVSEQGQRPFKVCFTACFPKHVYSIGGKSHHLRGDILFLVVDDVIRAQFLCLNHASITARR</sequence>
<dbReference type="AlphaFoldDB" id="A0A382E2R8"/>
<name>A0A382E2R8_9ZZZZ</name>
<feature type="non-terminal residue" evidence="1">
    <location>
        <position position="1"/>
    </location>
</feature>